<evidence type="ECO:0000256" key="4">
    <source>
        <dbReference type="PROSITE-ProRule" id="PRU00176"/>
    </source>
</evidence>
<dbReference type="InterPro" id="IPR035979">
    <property type="entry name" value="RBD_domain_sf"/>
</dbReference>
<dbReference type="InterPro" id="IPR052285">
    <property type="entry name" value="NEXT_complex_subunit"/>
</dbReference>
<dbReference type="Gene3D" id="3.30.70.330">
    <property type="match status" value="1"/>
</dbReference>
<dbReference type="AlphaFoldDB" id="A0AA88XLF7"/>
<evidence type="ECO:0000259" key="6">
    <source>
        <dbReference type="PROSITE" id="PS50102"/>
    </source>
</evidence>
<evidence type="ECO:0000313" key="8">
    <source>
        <dbReference type="Proteomes" id="UP001186944"/>
    </source>
</evidence>
<gene>
    <name evidence="7" type="ORF">FSP39_017601</name>
</gene>
<dbReference type="InterPro" id="IPR000504">
    <property type="entry name" value="RRM_dom"/>
</dbReference>
<evidence type="ECO:0000256" key="3">
    <source>
        <dbReference type="ARBA" id="ARBA00023242"/>
    </source>
</evidence>
<dbReference type="PANTHER" id="PTHR13798">
    <property type="entry name" value="RNA BINDING MOTIF RBM PROTEIN -RELATED"/>
    <property type="match status" value="1"/>
</dbReference>
<dbReference type="EMBL" id="VSWD01000014">
    <property type="protein sequence ID" value="KAK3083245.1"/>
    <property type="molecule type" value="Genomic_DNA"/>
</dbReference>
<evidence type="ECO:0000313" key="7">
    <source>
        <dbReference type="EMBL" id="KAK3083245.1"/>
    </source>
</evidence>
<keyword evidence="2 4" id="KW-0694">RNA-binding</keyword>
<evidence type="ECO:0000256" key="5">
    <source>
        <dbReference type="SAM" id="MobiDB-lite"/>
    </source>
</evidence>
<protein>
    <recommendedName>
        <fullName evidence="6">RRM domain-containing protein</fullName>
    </recommendedName>
</protein>
<dbReference type="SUPFAM" id="SSF54928">
    <property type="entry name" value="RNA-binding domain, RBD"/>
    <property type="match status" value="1"/>
</dbReference>
<feature type="region of interest" description="Disordered" evidence="5">
    <location>
        <begin position="188"/>
        <end position="220"/>
    </location>
</feature>
<keyword evidence="3" id="KW-0539">Nucleus</keyword>
<dbReference type="PROSITE" id="PS50102">
    <property type="entry name" value="RRM"/>
    <property type="match status" value="1"/>
</dbReference>
<comment type="subcellular location">
    <subcellularLocation>
        <location evidence="1">Nucleus</location>
        <location evidence="1">Nucleoplasm</location>
    </subcellularLocation>
</comment>
<proteinExistence type="predicted"/>
<feature type="compositionally biased region" description="Polar residues" evidence="5">
    <location>
        <begin position="108"/>
        <end position="117"/>
    </location>
</feature>
<evidence type="ECO:0000256" key="2">
    <source>
        <dbReference type="ARBA" id="ARBA00022884"/>
    </source>
</evidence>
<dbReference type="GO" id="GO:0005654">
    <property type="term" value="C:nucleoplasm"/>
    <property type="evidence" value="ECO:0007669"/>
    <property type="project" value="UniProtKB-SubCell"/>
</dbReference>
<keyword evidence="8" id="KW-1185">Reference proteome</keyword>
<organism evidence="7 8">
    <name type="scientific">Pinctada imbricata</name>
    <name type="common">Atlantic pearl-oyster</name>
    <name type="synonym">Pinctada martensii</name>
    <dbReference type="NCBI Taxonomy" id="66713"/>
    <lineage>
        <taxon>Eukaryota</taxon>
        <taxon>Metazoa</taxon>
        <taxon>Spiralia</taxon>
        <taxon>Lophotrochozoa</taxon>
        <taxon>Mollusca</taxon>
        <taxon>Bivalvia</taxon>
        <taxon>Autobranchia</taxon>
        <taxon>Pteriomorphia</taxon>
        <taxon>Pterioida</taxon>
        <taxon>Pterioidea</taxon>
        <taxon>Pteriidae</taxon>
        <taxon>Pinctada</taxon>
    </lineage>
</organism>
<dbReference type="InterPro" id="IPR012677">
    <property type="entry name" value="Nucleotide-bd_a/b_plait_sf"/>
</dbReference>
<dbReference type="GO" id="GO:0000381">
    <property type="term" value="P:regulation of alternative mRNA splicing, via spliceosome"/>
    <property type="evidence" value="ECO:0007669"/>
    <property type="project" value="TreeGrafter"/>
</dbReference>
<dbReference type="Pfam" id="PF00076">
    <property type="entry name" value="RRM_1"/>
    <property type="match status" value="1"/>
</dbReference>
<dbReference type="Proteomes" id="UP001186944">
    <property type="component" value="Unassembled WGS sequence"/>
</dbReference>
<reference evidence="7" key="1">
    <citation type="submission" date="2019-08" db="EMBL/GenBank/DDBJ databases">
        <title>The improved chromosome-level genome for the pearl oyster Pinctada fucata martensii using PacBio sequencing and Hi-C.</title>
        <authorList>
            <person name="Zheng Z."/>
        </authorList>
    </citation>
    <scope>NUCLEOTIDE SEQUENCE</scope>
    <source>
        <strain evidence="7">ZZ-2019</strain>
        <tissue evidence="7">Adductor muscle</tissue>
    </source>
</reference>
<accession>A0AA88XLF7</accession>
<sequence length="220" mass="25178">MYFISGVTIQSTLDKSNIKDPSEKAGPLQKVKIPKKDGQSFKVSYAFITFKHAMSVPYSIQLLDGIHLHGKPLKLQSRTGSVHQNPQNVELQRQMSGSSPRHHYGNDPSPSAMQRSTSRQGSYDRDRDRSRSHDRGHDRGSGSRDQNGGRDLSVISLSGQFSTNSPRPRDMDPLQTRRERILHNQAASLEIHRHRNDRHRAPNPYDRDPRQPWHQSAYRR</sequence>
<dbReference type="PANTHER" id="PTHR13798:SF11">
    <property type="entry name" value="RNA-BINDING PROTEIN 7-RELATED"/>
    <property type="match status" value="1"/>
</dbReference>
<dbReference type="GO" id="GO:0003727">
    <property type="term" value="F:single-stranded RNA binding"/>
    <property type="evidence" value="ECO:0007669"/>
    <property type="project" value="TreeGrafter"/>
</dbReference>
<evidence type="ECO:0000256" key="1">
    <source>
        <dbReference type="ARBA" id="ARBA00004642"/>
    </source>
</evidence>
<feature type="compositionally biased region" description="Basic and acidic residues" evidence="5">
    <location>
        <begin position="122"/>
        <end position="142"/>
    </location>
</feature>
<feature type="domain" description="RRM" evidence="6">
    <location>
        <begin position="1"/>
        <end position="80"/>
    </location>
</feature>
<comment type="caution">
    <text evidence="7">The sequence shown here is derived from an EMBL/GenBank/DDBJ whole genome shotgun (WGS) entry which is preliminary data.</text>
</comment>
<name>A0AA88XLF7_PINIB</name>
<feature type="region of interest" description="Disordered" evidence="5">
    <location>
        <begin position="92"/>
        <end position="152"/>
    </location>
</feature>